<gene>
    <name evidence="2" type="ORF">DM02DRAFT_661989</name>
</gene>
<feature type="compositionally biased region" description="Polar residues" evidence="1">
    <location>
        <begin position="189"/>
        <end position="209"/>
    </location>
</feature>
<feature type="region of interest" description="Disordered" evidence="1">
    <location>
        <begin position="189"/>
        <end position="217"/>
    </location>
</feature>
<protein>
    <submittedName>
        <fullName evidence="2">Uncharacterized protein</fullName>
    </submittedName>
</protein>
<evidence type="ECO:0000313" key="2">
    <source>
        <dbReference type="EMBL" id="PVH93418.1"/>
    </source>
</evidence>
<feature type="region of interest" description="Disordered" evidence="1">
    <location>
        <begin position="165"/>
        <end position="184"/>
    </location>
</feature>
<dbReference type="STRING" id="97972.A0A2V1D5Y2"/>
<keyword evidence="3" id="KW-1185">Reference proteome</keyword>
<sequence>MLAANPFFSHFAFTPSRPSPLSERSSNVASKPFTFSMPDEKKPTNPPRTFKPNPLVKTRDVATQKRRELFFRRVQKNRDDKKWGARGEQIQCMDYISERKRWEADKARRAPNIEEEIEDEEELMDAASSYLSSSAPQPEEIIEEAEYLCEQEEWELQQLIASMEEDEADNVSQHFGSDDEDYDAIFTQVLSSAEVQQSQPDSGSTSYPTDTDEMDMT</sequence>
<feature type="compositionally biased region" description="Low complexity" evidence="1">
    <location>
        <begin position="15"/>
        <end position="26"/>
    </location>
</feature>
<organism evidence="2 3">
    <name type="scientific">Periconia macrospinosa</name>
    <dbReference type="NCBI Taxonomy" id="97972"/>
    <lineage>
        <taxon>Eukaryota</taxon>
        <taxon>Fungi</taxon>
        <taxon>Dikarya</taxon>
        <taxon>Ascomycota</taxon>
        <taxon>Pezizomycotina</taxon>
        <taxon>Dothideomycetes</taxon>
        <taxon>Pleosporomycetidae</taxon>
        <taxon>Pleosporales</taxon>
        <taxon>Massarineae</taxon>
        <taxon>Periconiaceae</taxon>
        <taxon>Periconia</taxon>
    </lineage>
</organism>
<evidence type="ECO:0000256" key="1">
    <source>
        <dbReference type="SAM" id="MobiDB-lite"/>
    </source>
</evidence>
<proteinExistence type="predicted"/>
<dbReference type="EMBL" id="KZ805591">
    <property type="protein sequence ID" value="PVH93418.1"/>
    <property type="molecule type" value="Genomic_DNA"/>
</dbReference>
<feature type="region of interest" description="Disordered" evidence="1">
    <location>
        <begin position="11"/>
        <end position="61"/>
    </location>
</feature>
<dbReference type="AlphaFoldDB" id="A0A2V1D5Y2"/>
<dbReference type="OrthoDB" id="5279705at2759"/>
<dbReference type="Proteomes" id="UP000244855">
    <property type="component" value="Unassembled WGS sequence"/>
</dbReference>
<evidence type="ECO:0000313" key="3">
    <source>
        <dbReference type="Proteomes" id="UP000244855"/>
    </source>
</evidence>
<accession>A0A2V1D5Y2</accession>
<name>A0A2V1D5Y2_9PLEO</name>
<reference evidence="2 3" key="1">
    <citation type="journal article" date="2018" name="Sci. Rep.">
        <title>Comparative genomics provides insights into the lifestyle and reveals functional heterogeneity of dark septate endophytic fungi.</title>
        <authorList>
            <person name="Knapp D.G."/>
            <person name="Nemeth J.B."/>
            <person name="Barry K."/>
            <person name="Hainaut M."/>
            <person name="Henrissat B."/>
            <person name="Johnson J."/>
            <person name="Kuo A."/>
            <person name="Lim J.H.P."/>
            <person name="Lipzen A."/>
            <person name="Nolan M."/>
            <person name="Ohm R.A."/>
            <person name="Tamas L."/>
            <person name="Grigoriev I.V."/>
            <person name="Spatafora J.W."/>
            <person name="Nagy L.G."/>
            <person name="Kovacs G.M."/>
        </authorList>
    </citation>
    <scope>NUCLEOTIDE SEQUENCE [LARGE SCALE GENOMIC DNA]</scope>
    <source>
        <strain evidence="2 3">DSE2036</strain>
    </source>
</reference>